<name>A0A0C4EF94_MAGP6</name>
<keyword evidence="3" id="KW-1185">Reference proteome</keyword>
<dbReference type="EMBL" id="ADBL01002819">
    <property type="status" value="NOT_ANNOTATED_CDS"/>
    <property type="molecule type" value="Genomic_DNA"/>
</dbReference>
<dbReference type="GO" id="GO:0005576">
    <property type="term" value="C:extracellular region"/>
    <property type="evidence" value="ECO:0007669"/>
    <property type="project" value="TreeGrafter"/>
</dbReference>
<evidence type="ECO:0000313" key="1">
    <source>
        <dbReference type="EMBL" id="KLU92488.1"/>
    </source>
</evidence>
<reference evidence="2" key="4">
    <citation type="journal article" date="2015" name="G3 (Bethesda)">
        <title>Genome sequences of three phytopathogenic species of the Magnaporthaceae family of fungi.</title>
        <authorList>
            <person name="Okagaki L.H."/>
            <person name="Nunes C.C."/>
            <person name="Sailsbery J."/>
            <person name="Clay B."/>
            <person name="Brown D."/>
            <person name="John T."/>
            <person name="Oh Y."/>
            <person name="Young N."/>
            <person name="Fitzgerald M."/>
            <person name="Haas B.J."/>
            <person name="Zeng Q."/>
            <person name="Young S."/>
            <person name="Adiconis X."/>
            <person name="Fan L."/>
            <person name="Levin J.Z."/>
            <person name="Mitchell T.K."/>
            <person name="Okubara P.A."/>
            <person name="Farman M.L."/>
            <person name="Kohn L.M."/>
            <person name="Birren B."/>
            <person name="Ma L.-J."/>
            <person name="Dean R.A."/>
        </authorList>
    </citation>
    <scope>NUCLEOTIDE SEQUENCE</scope>
    <source>
        <strain evidence="2">ATCC 64411 / 73-15</strain>
    </source>
</reference>
<dbReference type="Proteomes" id="UP000011715">
    <property type="component" value="Unassembled WGS sequence"/>
</dbReference>
<reference evidence="3" key="2">
    <citation type="submission" date="2010-05" db="EMBL/GenBank/DDBJ databases">
        <title>The genome sequence of Magnaporthe poae strain ATCC 64411.</title>
        <authorList>
            <person name="Ma L.-J."/>
            <person name="Dead R."/>
            <person name="Young S."/>
            <person name="Zeng Q."/>
            <person name="Koehrsen M."/>
            <person name="Alvarado L."/>
            <person name="Berlin A."/>
            <person name="Chapman S.B."/>
            <person name="Chen Z."/>
            <person name="Freedman E."/>
            <person name="Gellesch M."/>
            <person name="Goldberg J."/>
            <person name="Griggs A."/>
            <person name="Gujja S."/>
            <person name="Heilman E.R."/>
            <person name="Heiman D."/>
            <person name="Hepburn T."/>
            <person name="Howarth C."/>
            <person name="Jen D."/>
            <person name="Larson L."/>
            <person name="Mehta T."/>
            <person name="Neiman D."/>
            <person name="Pearson M."/>
            <person name="Roberts A."/>
            <person name="Saif S."/>
            <person name="Shea T."/>
            <person name="Shenoy N."/>
            <person name="Sisk P."/>
            <person name="Stolte C."/>
            <person name="Sykes S."/>
            <person name="Walk T."/>
            <person name="White J."/>
            <person name="Yandava C."/>
            <person name="Haas B."/>
            <person name="Nusbaum C."/>
            <person name="Birren B."/>
        </authorList>
    </citation>
    <scope>NUCLEOTIDE SEQUENCE [LARGE SCALE GENOMIC DNA]</scope>
    <source>
        <strain evidence="3">ATCC 64411 / 73-15</strain>
    </source>
</reference>
<dbReference type="AlphaFoldDB" id="A0A0C4EF94"/>
<accession>A0A0C4EF94</accession>
<evidence type="ECO:0000313" key="2">
    <source>
        <dbReference type="EnsemblFungi" id="MAPG_11433T0"/>
    </source>
</evidence>
<gene>
    <name evidence="1" type="ORF">MAPG_11433</name>
</gene>
<proteinExistence type="predicted"/>
<dbReference type="EMBL" id="GL876981">
    <property type="protein sequence ID" value="KLU92488.1"/>
    <property type="molecule type" value="Genomic_DNA"/>
</dbReference>
<sequence length="327" mass="37130">MERLPVSLGTNNLLFWKELQPYKHYVLTGSERRGRGVQILELRKLLTIDAVKAPVKFDELADLTIPCWAGFIFVDPKNPSNPQRNARNVDDGYVHDQQCLPYEGLTRSPVPGPRRLPWVKRGLVDHPRRHQQHPIDDISVALYDDVQHSHQGVVLNPGNQEPPLLVEIRPSGMAMVKASRTVHLGHSGIWSTPSKPVFAKAPSLLWITTAWYLTGNVLVYQSEYMAGYRVYGISSIPADPTWETRFAWRRPWTSTRRTTRRPAAAWLIGTAPGCRTRSSPRAFMFINTIERGGYLAKMTRRVVVQCHHFARQLCVLLPAHPVGIGRR</sequence>
<reference evidence="1" key="3">
    <citation type="submission" date="2011-03" db="EMBL/GenBank/DDBJ databases">
        <title>Annotation of Magnaporthe poae ATCC 64411.</title>
        <authorList>
            <person name="Ma L.-J."/>
            <person name="Dead R."/>
            <person name="Young S.K."/>
            <person name="Zeng Q."/>
            <person name="Gargeya S."/>
            <person name="Fitzgerald M."/>
            <person name="Haas B."/>
            <person name="Abouelleil A."/>
            <person name="Alvarado L."/>
            <person name="Arachchi H.M."/>
            <person name="Berlin A."/>
            <person name="Brown A."/>
            <person name="Chapman S.B."/>
            <person name="Chen Z."/>
            <person name="Dunbar C."/>
            <person name="Freedman E."/>
            <person name="Gearin G."/>
            <person name="Gellesch M."/>
            <person name="Goldberg J."/>
            <person name="Griggs A."/>
            <person name="Gujja S."/>
            <person name="Heiman D."/>
            <person name="Howarth C."/>
            <person name="Larson L."/>
            <person name="Lui A."/>
            <person name="MacDonald P.J.P."/>
            <person name="Mehta T."/>
            <person name="Montmayeur A."/>
            <person name="Murphy C."/>
            <person name="Neiman D."/>
            <person name="Pearson M."/>
            <person name="Priest M."/>
            <person name="Roberts A."/>
            <person name="Saif S."/>
            <person name="Shea T."/>
            <person name="Shenoy N."/>
            <person name="Sisk P."/>
            <person name="Stolte C."/>
            <person name="Sykes S."/>
            <person name="Yandava C."/>
            <person name="Wortman J."/>
            <person name="Nusbaum C."/>
            <person name="Birren B."/>
        </authorList>
    </citation>
    <scope>NUCLEOTIDE SEQUENCE</scope>
    <source>
        <strain evidence="1">ATCC 64411</strain>
    </source>
</reference>
<dbReference type="PANTHER" id="PTHR38787">
    <property type="entry name" value="REGULATORY P DOMAIN-CONTAINING PROTEIN"/>
    <property type="match status" value="1"/>
</dbReference>
<protein>
    <submittedName>
        <fullName evidence="1 2">Uncharacterized protein</fullName>
    </submittedName>
</protein>
<organism evidence="2 3">
    <name type="scientific">Magnaporthiopsis poae (strain ATCC 64411 / 73-15)</name>
    <name type="common">Kentucky bluegrass fungus</name>
    <name type="synonym">Magnaporthe poae</name>
    <dbReference type="NCBI Taxonomy" id="644358"/>
    <lineage>
        <taxon>Eukaryota</taxon>
        <taxon>Fungi</taxon>
        <taxon>Dikarya</taxon>
        <taxon>Ascomycota</taxon>
        <taxon>Pezizomycotina</taxon>
        <taxon>Sordariomycetes</taxon>
        <taxon>Sordariomycetidae</taxon>
        <taxon>Magnaporthales</taxon>
        <taxon>Magnaporthaceae</taxon>
        <taxon>Magnaporthiopsis</taxon>
    </lineage>
</organism>
<evidence type="ECO:0000313" key="3">
    <source>
        <dbReference type="Proteomes" id="UP000011715"/>
    </source>
</evidence>
<reference evidence="1" key="1">
    <citation type="submission" date="2010-05" db="EMBL/GenBank/DDBJ databases">
        <title>The Genome Sequence of Magnaporthe poae strain ATCC 64411.</title>
        <authorList>
            <consortium name="The Broad Institute Genome Sequencing Platform"/>
            <consortium name="Broad Institute Genome Sequencing Center for Infectious Disease"/>
            <person name="Ma L.-J."/>
            <person name="Dead R."/>
            <person name="Young S."/>
            <person name="Zeng Q."/>
            <person name="Koehrsen M."/>
            <person name="Alvarado L."/>
            <person name="Berlin A."/>
            <person name="Chapman S.B."/>
            <person name="Chen Z."/>
            <person name="Freedman E."/>
            <person name="Gellesch M."/>
            <person name="Goldberg J."/>
            <person name="Griggs A."/>
            <person name="Gujja S."/>
            <person name="Heilman E.R."/>
            <person name="Heiman D."/>
            <person name="Hepburn T."/>
            <person name="Howarth C."/>
            <person name="Jen D."/>
            <person name="Larson L."/>
            <person name="Mehta T."/>
            <person name="Neiman D."/>
            <person name="Pearson M."/>
            <person name="Roberts A."/>
            <person name="Saif S."/>
            <person name="Shea T."/>
            <person name="Shenoy N."/>
            <person name="Sisk P."/>
            <person name="Stolte C."/>
            <person name="Sykes S."/>
            <person name="Walk T."/>
            <person name="White J."/>
            <person name="Yandava C."/>
            <person name="Haas B."/>
            <person name="Nusbaum C."/>
            <person name="Birren B."/>
        </authorList>
    </citation>
    <scope>NUCLEOTIDE SEQUENCE</scope>
    <source>
        <strain evidence="1">ATCC 64411</strain>
    </source>
</reference>
<dbReference type="PANTHER" id="PTHR38787:SF3">
    <property type="entry name" value="REGULATORY P DOMAIN-CONTAINING PROTEIN"/>
    <property type="match status" value="1"/>
</dbReference>
<reference evidence="2" key="5">
    <citation type="submission" date="2015-06" db="UniProtKB">
        <authorList>
            <consortium name="EnsemblFungi"/>
        </authorList>
    </citation>
    <scope>IDENTIFICATION</scope>
    <source>
        <strain evidence="2">ATCC 64411</strain>
    </source>
</reference>
<dbReference type="VEuPathDB" id="FungiDB:MAPG_11433"/>
<dbReference type="EnsemblFungi" id="MAPG_11433T0">
    <property type="protein sequence ID" value="MAPG_11433T0"/>
    <property type="gene ID" value="MAPG_11433"/>
</dbReference>